<dbReference type="PANTHER" id="PTHR30329">
    <property type="entry name" value="STATOR ELEMENT OF FLAGELLAR MOTOR COMPLEX"/>
    <property type="match status" value="1"/>
</dbReference>
<dbReference type="RefSeq" id="WP_370565188.1">
    <property type="nucleotide sequence ID" value="NZ_JBFWIB010000013.1"/>
</dbReference>
<proteinExistence type="predicted"/>
<dbReference type="InterPro" id="IPR006690">
    <property type="entry name" value="OMPA-like_CS"/>
</dbReference>
<name>A0ABV4HRS9_9GAMM</name>
<keyword evidence="7" id="KW-1185">Reference proteome</keyword>
<comment type="subcellular location">
    <subcellularLocation>
        <location evidence="1">Cell outer membrane</location>
    </subcellularLocation>
</comment>
<accession>A0ABV4HRS9</accession>
<evidence type="ECO:0000256" key="2">
    <source>
        <dbReference type="ARBA" id="ARBA00023136"/>
    </source>
</evidence>
<dbReference type="Pfam" id="PF00691">
    <property type="entry name" value="OmpA"/>
    <property type="match status" value="1"/>
</dbReference>
<sequence length="192" mass="20557">MASQLSRQAGLAALVLTATLAGCANYIKRDEFDATVAELRAADQQLASQIQALSDKHDALVTQLAGRTRLDTAAYFGFDDATLDERAKPLLDDFANVIRSSHSQALITVEGFTDPAGPASYNKRLGQARADAVRNYLVNTAGLPAEQVRAVSYGEDENRQVRPDAYGDAGQDNRRVGLIVDYAGPRTAGQAT</sequence>
<dbReference type="InterPro" id="IPR006664">
    <property type="entry name" value="OMP_bac"/>
</dbReference>
<organism evidence="6 7">
    <name type="scientific">Luteimonas salinilitoris</name>
    <dbReference type="NCBI Taxonomy" id="3237697"/>
    <lineage>
        <taxon>Bacteria</taxon>
        <taxon>Pseudomonadati</taxon>
        <taxon>Pseudomonadota</taxon>
        <taxon>Gammaproteobacteria</taxon>
        <taxon>Lysobacterales</taxon>
        <taxon>Lysobacteraceae</taxon>
        <taxon>Luteimonas</taxon>
    </lineage>
</organism>
<evidence type="ECO:0000256" key="4">
    <source>
        <dbReference type="PROSITE-ProRule" id="PRU00473"/>
    </source>
</evidence>
<dbReference type="PANTHER" id="PTHR30329:SF21">
    <property type="entry name" value="LIPOPROTEIN YIAD-RELATED"/>
    <property type="match status" value="1"/>
</dbReference>
<dbReference type="EMBL" id="JBFWIC010000016">
    <property type="protein sequence ID" value="MEZ0475447.1"/>
    <property type="molecule type" value="Genomic_DNA"/>
</dbReference>
<reference evidence="6 7" key="1">
    <citation type="submission" date="2024-07" db="EMBL/GenBank/DDBJ databases">
        <title>Luteimonas salilacus sp. nov., isolated from the shore soil of Salt Lake in Tibet of China.</title>
        <authorList>
            <person name="Zhang X."/>
            <person name="Li A."/>
        </authorList>
    </citation>
    <scope>NUCLEOTIDE SEQUENCE [LARGE SCALE GENOMIC DNA]</scope>
    <source>
        <strain evidence="6 7">B3-2-R+30</strain>
    </source>
</reference>
<comment type="caution">
    <text evidence="6">The sequence shown here is derived from an EMBL/GenBank/DDBJ whole genome shotgun (WGS) entry which is preliminary data.</text>
</comment>
<evidence type="ECO:0000259" key="5">
    <source>
        <dbReference type="PROSITE" id="PS51123"/>
    </source>
</evidence>
<dbReference type="PROSITE" id="PS01068">
    <property type="entry name" value="OMPA_1"/>
    <property type="match status" value="1"/>
</dbReference>
<evidence type="ECO:0000313" key="7">
    <source>
        <dbReference type="Proteomes" id="UP001566331"/>
    </source>
</evidence>
<dbReference type="PRINTS" id="PR01021">
    <property type="entry name" value="OMPADOMAIN"/>
</dbReference>
<dbReference type="InterPro" id="IPR036737">
    <property type="entry name" value="OmpA-like_sf"/>
</dbReference>
<evidence type="ECO:0000313" key="6">
    <source>
        <dbReference type="EMBL" id="MEZ0475447.1"/>
    </source>
</evidence>
<dbReference type="InterPro" id="IPR006665">
    <property type="entry name" value="OmpA-like"/>
</dbReference>
<protein>
    <submittedName>
        <fullName evidence="6">OmpA family protein</fullName>
    </submittedName>
</protein>
<feature type="domain" description="OmpA-like" evidence="5">
    <location>
        <begin position="63"/>
        <end position="184"/>
    </location>
</feature>
<keyword evidence="2 4" id="KW-0472">Membrane</keyword>
<evidence type="ECO:0000256" key="1">
    <source>
        <dbReference type="ARBA" id="ARBA00004442"/>
    </source>
</evidence>
<dbReference type="InterPro" id="IPR050330">
    <property type="entry name" value="Bact_OuterMem_StrucFunc"/>
</dbReference>
<dbReference type="PROSITE" id="PS51123">
    <property type="entry name" value="OMPA_2"/>
    <property type="match status" value="1"/>
</dbReference>
<evidence type="ECO:0000256" key="3">
    <source>
        <dbReference type="ARBA" id="ARBA00023237"/>
    </source>
</evidence>
<dbReference type="SUPFAM" id="SSF103088">
    <property type="entry name" value="OmpA-like"/>
    <property type="match status" value="1"/>
</dbReference>
<dbReference type="PROSITE" id="PS51257">
    <property type="entry name" value="PROKAR_LIPOPROTEIN"/>
    <property type="match status" value="1"/>
</dbReference>
<dbReference type="Proteomes" id="UP001566331">
    <property type="component" value="Unassembled WGS sequence"/>
</dbReference>
<keyword evidence="3" id="KW-0998">Cell outer membrane</keyword>
<dbReference type="Gene3D" id="3.30.1330.60">
    <property type="entry name" value="OmpA-like domain"/>
    <property type="match status" value="1"/>
</dbReference>
<gene>
    <name evidence="6" type="ORF">AB6713_12615</name>
</gene>
<dbReference type="CDD" id="cd07185">
    <property type="entry name" value="OmpA_C-like"/>
    <property type="match status" value="1"/>
</dbReference>